<evidence type="ECO:0008006" key="7">
    <source>
        <dbReference type="Google" id="ProtNLM"/>
    </source>
</evidence>
<evidence type="ECO:0000313" key="5">
    <source>
        <dbReference type="Proteomes" id="UP000587211"/>
    </source>
</evidence>
<keyword evidence="2" id="KW-0732">Signal</keyword>
<dbReference type="AlphaFoldDB" id="A0A8I0FTB8"/>
<dbReference type="RefSeq" id="WP_179427331.1">
    <property type="nucleotide sequence ID" value="NZ_BAAAMP010000002.1"/>
</dbReference>
<sequence length="538" mass="57722">MSARRHLLVRRSLATTGAVALAVSLLSTTATGAVADPGPVDLGGAPRSAAAAPGEASKAARTPASSSTDYSQGAINRSARIAAPLPSPNDGTVVRTDVVQDLAAQRLKATVTFRGTPAANAAVLVYFGELSGSSCVRRAAIGGAARTSETDGQFLEDGAKFAVSRSRSGSVLTLTSQALSTFRTAEYDCAYVYVTDGASTVTQAFYAESLVTRWTPRLSIAGGHPVKAAQKGKWVRVRLEVNNSGRAAAANTRIVASGAGLKISPRSRSLGTIGARSTKYGVTFKVRVAKGAKTRNLRFTATAGGARATKAYKVGVAPKPRTYKSLSGRYFWGFATTSLSDSRGWDTQTVWFLNKRWAYVGEVRNGVVPKCRKTTRTCKKYSYNAKKGIARIGGQKFKVNTYGFTYRANRKDERRSYEPATFPRKGARIGASLTNRDWSGNCLISCTSTTTNLTLDRAGRFVRSSVSIGSWPGLGSSWASFPPDQRGTYRIISKGRIELRFANRKIERHRIGLLHDALNRPSATTGLVLGTTNYYFED</sequence>
<feature type="region of interest" description="Disordered" evidence="1">
    <location>
        <begin position="37"/>
        <end position="72"/>
    </location>
</feature>
<feature type="compositionally biased region" description="Low complexity" evidence="1">
    <location>
        <begin position="44"/>
        <end position="61"/>
    </location>
</feature>
<evidence type="ECO:0000313" key="4">
    <source>
        <dbReference type="EMBL" id="NYI39569.1"/>
    </source>
</evidence>
<accession>A0A8I0FTB8</accession>
<name>A0A8I0FTB8_9ACTN</name>
<dbReference type="EMBL" id="JACBZN010000001">
    <property type="protein sequence ID" value="NYI39569.1"/>
    <property type="molecule type" value="Genomic_DNA"/>
</dbReference>
<feature type="chain" id="PRO_5034724926" description="CARDB domain-containing protein" evidence="2">
    <location>
        <begin position="36"/>
        <end position="538"/>
    </location>
</feature>
<protein>
    <recommendedName>
        <fullName evidence="7">CARDB domain-containing protein</fullName>
    </recommendedName>
</protein>
<feature type="compositionally biased region" description="Polar residues" evidence="1">
    <location>
        <begin position="63"/>
        <end position="72"/>
    </location>
</feature>
<keyword evidence="5" id="KW-1185">Reference proteome</keyword>
<dbReference type="Proteomes" id="UP000587211">
    <property type="component" value="Unassembled WGS sequence"/>
</dbReference>
<evidence type="ECO:0000256" key="2">
    <source>
        <dbReference type="SAM" id="SignalP"/>
    </source>
</evidence>
<dbReference type="Proteomes" id="UP000659061">
    <property type="component" value="Unassembled WGS sequence"/>
</dbReference>
<dbReference type="EMBL" id="JACWMT010000001">
    <property type="protein sequence ID" value="MBD1269774.1"/>
    <property type="molecule type" value="Genomic_DNA"/>
</dbReference>
<gene>
    <name evidence="4" type="ORF">BJ975_002944</name>
    <name evidence="3" type="ORF">IDH50_06015</name>
</gene>
<evidence type="ECO:0000313" key="3">
    <source>
        <dbReference type="EMBL" id="MBD1269774.1"/>
    </source>
</evidence>
<evidence type="ECO:0000313" key="6">
    <source>
        <dbReference type="Proteomes" id="UP000659061"/>
    </source>
</evidence>
<proteinExistence type="predicted"/>
<reference evidence="3" key="2">
    <citation type="submission" date="2020-09" db="EMBL/GenBank/DDBJ databases">
        <title>Novel species in genus Aeromicrobium.</title>
        <authorList>
            <person name="Zhang G."/>
        </authorList>
    </citation>
    <scope>NUCLEOTIDE SEQUENCE</scope>
    <source>
        <strain evidence="3">SSW1-57</strain>
    </source>
</reference>
<comment type="caution">
    <text evidence="3">The sequence shown here is derived from an EMBL/GenBank/DDBJ whole genome shotgun (WGS) entry which is preliminary data.</text>
</comment>
<reference evidence="4 5" key="1">
    <citation type="submission" date="2020-07" db="EMBL/GenBank/DDBJ databases">
        <title>Sequencing the genomes of 1000 actinobacteria strains.</title>
        <authorList>
            <person name="Klenk H.-P."/>
        </authorList>
    </citation>
    <scope>NUCLEOTIDE SEQUENCE [LARGE SCALE GENOMIC DNA]</scope>
    <source>
        <strain evidence="4 5">DSM 19087</strain>
    </source>
</reference>
<feature type="signal peptide" evidence="2">
    <location>
        <begin position="1"/>
        <end position="35"/>
    </location>
</feature>
<evidence type="ECO:0000256" key="1">
    <source>
        <dbReference type="SAM" id="MobiDB-lite"/>
    </source>
</evidence>
<organism evidence="3 6">
    <name type="scientific">Aeromicrobium tamlense</name>
    <dbReference type="NCBI Taxonomy" id="375541"/>
    <lineage>
        <taxon>Bacteria</taxon>
        <taxon>Bacillati</taxon>
        <taxon>Actinomycetota</taxon>
        <taxon>Actinomycetes</taxon>
        <taxon>Propionibacteriales</taxon>
        <taxon>Nocardioidaceae</taxon>
        <taxon>Aeromicrobium</taxon>
    </lineage>
</organism>